<accession>A0ABS8VKM1</accession>
<evidence type="ECO:0000313" key="1">
    <source>
        <dbReference type="EMBL" id="MCD9646705.1"/>
    </source>
</evidence>
<protein>
    <submittedName>
        <fullName evidence="1">Uncharacterized protein</fullName>
    </submittedName>
</protein>
<proteinExistence type="predicted"/>
<gene>
    <name evidence="1" type="ORF">HAX54_036763</name>
</gene>
<name>A0ABS8VKM1_DATST</name>
<organism evidence="1 2">
    <name type="scientific">Datura stramonium</name>
    <name type="common">Jimsonweed</name>
    <name type="synonym">Common thornapple</name>
    <dbReference type="NCBI Taxonomy" id="4076"/>
    <lineage>
        <taxon>Eukaryota</taxon>
        <taxon>Viridiplantae</taxon>
        <taxon>Streptophyta</taxon>
        <taxon>Embryophyta</taxon>
        <taxon>Tracheophyta</taxon>
        <taxon>Spermatophyta</taxon>
        <taxon>Magnoliopsida</taxon>
        <taxon>eudicotyledons</taxon>
        <taxon>Gunneridae</taxon>
        <taxon>Pentapetalae</taxon>
        <taxon>asterids</taxon>
        <taxon>lamiids</taxon>
        <taxon>Solanales</taxon>
        <taxon>Solanaceae</taxon>
        <taxon>Solanoideae</taxon>
        <taxon>Datureae</taxon>
        <taxon>Datura</taxon>
    </lineage>
</organism>
<sequence length="108" mass="12196">MRPNSTRYRHFPPATASEEKVVAAEGGRIPINFTPVSSIHQSGGAERNNQVYHYYSRGGMLTHQLSYLAWSREILLMLRNIRCLIECFGDSKNVAPNRNGSIEVGKFQ</sequence>
<dbReference type="EMBL" id="JACEIK010004897">
    <property type="protein sequence ID" value="MCD9646705.1"/>
    <property type="molecule type" value="Genomic_DNA"/>
</dbReference>
<keyword evidence="2" id="KW-1185">Reference proteome</keyword>
<reference evidence="1 2" key="1">
    <citation type="journal article" date="2021" name="BMC Genomics">
        <title>Datura genome reveals duplications of psychoactive alkaloid biosynthetic genes and high mutation rate following tissue culture.</title>
        <authorList>
            <person name="Rajewski A."/>
            <person name="Carter-House D."/>
            <person name="Stajich J."/>
            <person name="Litt A."/>
        </authorList>
    </citation>
    <scope>NUCLEOTIDE SEQUENCE [LARGE SCALE GENOMIC DNA]</scope>
    <source>
        <strain evidence="1">AR-01</strain>
    </source>
</reference>
<comment type="caution">
    <text evidence="1">The sequence shown here is derived from an EMBL/GenBank/DDBJ whole genome shotgun (WGS) entry which is preliminary data.</text>
</comment>
<dbReference type="Proteomes" id="UP000823775">
    <property type="component" value="Unassembled WGS sequence"/>
</dbReference>
<evidence type="ECO:0000313" key="2">
    <source>
        <dbReference type="Proteomes" id="UP000823775"/>
    </source>
</evidence>